<feature type="domain" description="WAP" evidence="1">
    <location>
        <begin position="11"/>
        <end position="55"/>
    </location>
</feature>
<proteinExistence type="predicted"/>
<dbReference type="InterPro" id="IPR008197">
    <property type="entry name" value="WAP_dom"/>
</dbReference>
<feature type="non-terminal residue" evidence="3">
    <location>
        <position position="1"/>
    </location>
</feature>
<gene>
    <name evidence="3" type="primary">LOC115871340</name>
</gene>
<evidence type="ECO:0000259" key="1">
    <source>
        <dbReference type="PROSITE" id="PS51390"/>
    </source>
</evidence>
<keyword evidence="2" id="KW-1185">Reference proteome</keyword>
<dbReference type="Pfam" id="PF00095">
    <property type="entry name" value="WAP"/>
    <property type="match status" value="1"/>
</dbReference>
<dbReference type="RefSeq" id="XP_030742918.2">
    <property type="nucleotide sequence ID" value="XM_030887058.2"/>
</dbReference>
<evidence type="ECO:0000313" key="3">
    <source>
        <dbReference type="RefSeq" id="XP_030742918.2"/>
    </source>
</evidence>
<reference evidence="3" key="1">
    <citation type="submission" date="2025-08" db="UniProtKB">
        <authorList>
            <consortium name="RefSeq"/>
        </authorList>
    </citation>
    <scope>IDENTIFICATION</scope>
</reference>
<dbReference type="Proteomes" id="UP000694863">
    <property type="component" value="Unplaced"/>
</dbReference>
<dbReference type="PROSITE" id="PS51390">
    <property type="entry name" value="WAP"/>
    <property type="match status" value="1"/>
</dbReference>
<accession>A0ABM1VLF7</accession>
<sequence length="55" mass="6095">CLHPVSEPQGPVEIKACEKRPSISMCSHHCAYHQECQANNVCCSTFCGNVCMNRL</sequence>
<name>A0ABM1VLF7_ECHTE</name>
<dbReference type="GeneID" id="115871340"/>
<dbReference type="InterPro" id="IPR036645">
    <property type="entry name" value="Elafin-like_sf"/>
</dbReference>
<organism evidence="2 3">
    <name type="scientific">Echinops telfairi</name>
    <name type="common">Lesser hedgehog tenrec</name>
    <dbReference type="NCBI Taxonomy" id="9371"/>
    <lineage>
        <taxon>Eukaryota</taxon>
        <taxon>Metazoa</taxon>
        <taxon>Chordata</taxon>
        <taxon>Craniata</taxon>
        <taxon>Vertebrata</taxon>
        <taxon>Euteleostomi</taxon>
        <taxon>Mammalia</taxon>
        <taxon>Eutheria</taxon>
        <taxon>Afrotheria</taxon>
        <taxon>Tenrecidae</taxon>
        <taxon>Tenrecinae</taxon>
        <taxon>Echinops</taxon>
    </lineage>
</organism>
<evidence type="ECO:0000313" key="2">
    <source>
        <dbReference type="Proteomes" id="UP000694863"/>
    </source>
</evidence>
<dbReference type="SUPFAM" id="SSF57256">
    <property type="entry name" value="Elafin-like"/>
    <property type="match status" value="1"/>
</dbReference>
<dbReference type="Gene3D" id="4.10.75.10">
    <property type="entry name" value="Elafin-like"/>
    <property type="match status" value="1"/>
</dbReference>
<protein>
    <submittedName>
        <fullName evidence="3">Protein WFDC10B-like</fullName>
    </submittedName>
</protein>